<dbReference type="InterPro" id="IPR045694">
    <property type="entry name" value="DUF6058"/>
</dbReference>
<dbReference type="Proteomes" id="UP000027192">
    <property type="component" value="Unassembled WGS sequence"/>
</dbReference>
<gene>
    <name evidence="1" type="ORF">EA58_11535</name>
</gene>
<name>A0A066RW95_9GAMM</name>
<comment type="caution">
    <text evidence="1">The sequence shown here is derived from an EMBL/GenBank/DDBJ whole genome shotgun (WGS) entry which is preliminary data.</text>
</comment>
<evidence type="ECO:0008006" key="3">
    <source>
        <dbReference type="Google" id="ProtNLM"/>
    </source>
</evidence>
<dbReference type="STRING" id="1654360.EA58_11535"/>
<sequence>MELIEYLNNNFYTKAQLLSLSKVSPEKFAELQSAGVMPLASYQLASSVSCHSFFGHHEVNTTLEYYAKGYVSWLGILLALDDIEKAVIVFKTRYCHQIEQLKAAGFEMNHPKLGRGLEATLDEEWAHFLAGTYGLCTKTGLPEDIASKELAVLMINELIDETELDECRRSLLGRAVNLLDQASSMFAPHERPRSSRQRLVDDVRTKYRLKTN</sequence>
<dbReference type="EMBL" id="JMIB01000021">
    <property type="protein sequence ID" value="KDM91643.1"/>
    <property type="molecule type" value="Genomic_DNA"/>
</dbReference>
<dbReference type="RefSeq" id="WP_036752402.1">
    <property type="nucleotide sequence ID" value="NZ_JAGSGC010000006.1"/>
</dbReference>
<organism evidence="1 2">
    <name type="scientific">Photobacterium galatheae</name>
    <dbReference type="NCBI Taxonomy" id="1654360"/>
    <lineage>
        <taxon>Bacteria</taxon>
        <taxon>Pseudomonadati</taxon>
        <taxon>Pseudomonadota</taxon>
        <taxon>Gammaproteobacteria</taxon>
        <taxon>Vibrionales</taxon>
        <taxon>Vibrionaceae</taxon>
        <taxon>Photobacterium</taxon>
    </lineage>
</organism>
<dbReference type="AlphaFoldDB" id="A0A066RW95"/>
<reference evidence="1 2" key="1">
    <citation type="submission" date="2014-04" db="EMBL/GenBank/DDBJ databases">
        <title>Draft genome sequence of Photobacterium halotolerans S2753: a solonamide, ngercheumicin and holomycin producer.</title>
        <authorList>
            <person name="Machado H.R."/>
            <person name="Gram L."/>
        </authorList>
    </citation>
    <scope>NUCLEOTIDE SEQUENCE [LARGE SCALE GENOMIC DNA]</scope>
    <source>
        <strain evidence="1 2">S2753</strain>
    </source>
</reference>
<accession>A0A066RW95</accession>
<evidence type="ECO:0000313" key="1">
    <source>
        <dbReference type="EMBL" id="KDM91643.1"/>
    </source>
</evidence>
<proteinExistence type="predicted"/>
<protein>
    <recommendedName>
        <fullName evidence="3">Orphan protein</fullName>
    </recommendedName>
</protein>
<evidence type="ECO:0000313" key="2">
    <source>
        <dbReference type="Proteomes" id="UP000027192"/>
    </source>
</evidence>
<dbReference type="Pfam" id="PF19531">
    <property type="entry name" value="DUF6058"/>
    <property type="match status" value="1"/>
</dbReference>
<dbReference type="OrthoDB" id="7840905at2"/>
<keyword evidence="2" id="KW-1185">Reference proteome</keyword>